<evidence type="ECO:0000256" key="12">
    <source>
        <dbReference type="RuleBase" id="RU361174"/>
    </source>
</evidence>
<dbReference type="InterPro" id="IPR003305">
    <property type="entry name" value="CenC_carb-bd"/>
</dbReference>
<feature type="active site" description="Nucleophile" evidence="11">
    <location>
        <position position="850"/>
    </location>
</feature>
<evidence type="ECO:0000256" key="4">
    <source>
        <dbReference type="ARBA" id="ARBA00022651"/>
    </source>
</evidence>
<sequence length="1324" mass="144639">MKKKLKSLISLLLVASLVIPSGWIKNVAKAATVDIPVLLYHRIVQTPSNQWTDTSTDHFKQAMQYLDDNGYTTLSAEEYVNIMEGKETAPAKPVLLTFDDATPDFVTTALPVLKQYNMKSVLFVVSSWIGGNYSMSLAQLQSLVNEPSVSIENHSKTHNDKIWGNGAAGTSSMTTEQATDEIVTANTYLKALTSKDPVLLAYPYGSFNDTVKDVAQKNGIKYAFKVGYPNGDDYAMGRYYVLDADLTQIAKWVGGPAPTTTPTTGGQTSTQTTYHETFDSGQGVATKAGNPQIEAVSGKVFEGNDDGKAIYVSVRVNNWDSVDIPFSKIGMENGKTYTITVKGYVDDSVSVPAGAQALLQNVNSYNGLYVASDYKAGQAFKLTGEYTVDTSKDNALRIQSNDAGKTVPFYIGDILITEKVTSGGGSDPVDQRPAAQTFNPITFEDQTKGGFEGRAGTETLTVTNEENHTSGGSYALKVDGRTQAWNGPSLHVEKYVNLGQEYRISAWVKLISPESSQLQLSTQVGNGGAASYNNLQGKTINKADGWVKLEGTYRYTNAGGEYLTIYVESSNNATASFLIDDITFEPTGSGPIAIQDLTPIKDVYKNDFLIGNAVSLADLDGVRLDLLKKHFNIVTAENAMKPDQAYNADRQFDFTDEDALINKITAAGLKLHGHVLVWHQQTPTWLYTADSGQPLSRDEALANLQNHIKTVIEHYSNKVVSWDVVNEAINDGLSNPTDWKANLRQTGWYKAIGSDYVEQAFLAARQVVDEHGWNIKLYYNDYNEDNQNKAEAIYQMVKELNDRYAKSHPGKLLIDGVGMQSHYNLNTNPANVQASMEKFISLGVQVSVTELDIAAGSNSQLTEKQANDQAYLYAQLFNIYKDHKDHIGRVTFWGLNDATSWRAAQSPLVFDKNLQAKPAYYGVTDPDKFIAEHAPEVKVAKQSTVLFGTPTIDGTVDDVWKNAQELPVNHYLQAWQGANGVSKVLWDKENLYILTQVSDSQLDKSSPNPWEQDSVEVFVDENNTKTSSYENGDGQYRVNFDNQTSFNPGSIANGFKSATLVSGNSYVVEMKIPFKTVTPQYNTKIGFDVQINDGKDGARQSAATWNDTTGNGYQDTSVFGVLTLVDTTAPVTTDNVPTDWVNKDVTVDLTSIDNGSGVKATYYKIDNGTEQTGNSITISDEGVHTITYWSVDNAGNVEAQHSATVKIDKTAPTLNITLNKTTIWSPNHNMVPVTATISSADAASGINSVVLTSITSNEKLQSDDIQNAKLNTPITGSTASFELRADRLGNGNGRVYIIIFTATDKAGNVTTKSVNVTVTHDQSK</sequence>
<evidence type="ECO:0000259" key="15">
    <source>
        <dbReference type="PROSITE" id="PS51760"/>
    </source>
</evidence>
<evidence type="ECO:0000256" key="2">
    <source>
        <dbReference type="ARBA" id="ARBA00004851"/>
    </source>
</evidence>
<dbReference type="InterPro" id="IPR010502">
    <property type="entry name" value="Carb-bd_dom_fam9"/>
</dbReference>
<dbReference type="RefSeq" id="WP_144567319.1">
    <property type="nucleotide sequence ID" value="NZ_VIVN01000013.1"/>
</dbReference>
<evidence type="ECO:0000256" key="13">
    <source>
        <dbReference type="SAM" id="SignalP"/>
    </source>
</evidence>
<dbReference type="GO" id="GO:0016810">
    <property type="term" value="F:hydrolase activity, acting on carbon-nitrogen (but not peptide) bonds"/>
    <property type="evidence" value="ECO:0007669"/>
    <property type="project" value="InterPro"/>
</dbReference>
<keyword evidence="8 12" id="KW-0119">Carbohydrate metabolism</keyword>
<dbReference type="Proteomes" id="UP000319671">
    <property type="component" value="Unassembled WGS sequence"/>
</dbReference>
<dbReference type="EMBL" id="VIVN01000013">
    <property type="protein sequence ID" value="TWD94588.1"/>
    <property type="molecule type" value="Genomic_DNA"/>
</dbReference>
<dbReference type="Gene3D" id="2.60.40.1190">
    <property type="match status" value="1"/>
</dbReference>
<dbReference type="EC" id="3.2.1.8" evidence="12"/>
<dbReference type="UniPathway" id="UPA00114"/>
<evidence type="ECO:0000256" key="8">
    <source>
        <dbReference type="ARBA" id="ARBA00023277"/>
    </source>
</evidence>
<feature type="signal peptide" evidence="13">
    <location>
        <begin position="1"/>
        <end position="30"/>
    </location>
</feature>
<dbReference type="InterPro" id="IPR001000">
    <property type="entry name" value="GH10_dom"/>
</dbReference>
<dbReference type="SUPFAM" id="SSF88713">
    <property type="entry name" value="Glycoside hydrolase/deacetylase"/>
    <property type="match status" value="1"/>
</dbReference>
<dbReference type="InterPro" id="IPR011330">
    <property type="entry name" value="Glyco_hydro/deAcase_b/a-brl"/>
</dbReference>
<proteinExistence type="inferred from homology"/>
<keyword evidence="7 12" id="KW-0378">Hydrolase</keyword>
<feature type="chain" id="PRO_5022137659" description="Beta-xylanase" evidence="13">
    <location>
        <begin position="31"/>
        <end position="1324"/>
    </location>
</feature>
<keyword evidence="4 16" id="KW-0858">Xylan degradation</keyword>
<dbReference type="Pfam" id="PF06452">
    <property type="entry name" value="CBM9_1"/>
    <property type="match status" value="1"/>
</dbReference>
<feature type="domain" description="NodB homology" evidence="14">
    <location>
        <begin position="92"/>
        <end position="228"/>
    </location>
</feature>
<keyword evidence="5 13" id="KW-0732">Signal</keyword>
<keyword evidence="9 12" id="KW-0326">Glycosidase</keyword>
<dbReference type="GO" id="GO:0031176">
    <property type="term" value="F:endo-1,4-beta-xylanase activity"/>
    <property type="evidence" value="ECO:0007669"/>
    <property type="project" value="UniProtKB-EC"/>
</dbReference>
<comment type="catalytic activity">
    <reaction evidence="1 12">
        <text>Endohydrolysis of (1-&gt;4)-beta-D-xylosidic linkages in xylans.</text>
        <dbReference type="EC" id="3.2.1.8"/>
    </reaction>
</comment>
<dbReference type="InterPro" id="IPR008979">
    <property type="entry name" value="Galactose-bd-like_sf"/>
</dbReference>
<organism evidence="16 17">
    <name type="scientific">Neobacillus bataviensis</name>
    <dbReference type="NCBI Taxonomy" id="220685"/>
    <lineage>
        <taxon>Bacteria</taxon>
        <taxon>Bacillati</taxon>
        <taxon>Bacillota</taxon>
        <taxon>Bacilli</taxon>
        <taxon>Bacillales</taxon>
        <taxon>Bacillaceae</taxon>
        <taxon>Neobacillus</taxon>
    </lineage>
</organism>
<dbReference type="InterPro" id="IPR031158">
    <property type="entry name" value="GH10_AS"/>
</dbReference>
<dbReference type="SUPFAM" id="SSF51445">
    <property type="entry name" value="(Trans)glycosidases"/>
    <property type="match status" value="1"/>
</dbReference>
<dbReference type="Pfam" id="PF00331">
    <property type="entry name" value="Glyco_hydro_10"/>
    <property type="match status" value="1"/>
</dbReference>
<dbReference type="InterPro" id="IPR017853">
    <property type="entry name" value="GH"/>
</dbReference>
<keyword evidence="10 12" id="KW-0624">Polysaccharide degradation</keyword>
<evidence type="ECO:0000256" key="7">
    <source>
        <dbReference type="ARBA" id="ARBA00022801"/>
    </source>
</evidence>
<dbReference type="PANTHER" id="PTHR31490:SF90">
    <property type="entry name" value="ENDO-1,4-BETA-XYLANASE A"/>
    <property type="match status" value="1"/>
</dbReference>
<evidence type="ECO:0000313" key="16">
    <source>
        <dbReference type="EMBL" id="TWD94588.1"/>
    </source>
</evidence>
<dbReference type="Pfam" id="PF02018">
    <property type="entry name" value="CBM_4_9"/>
    <property type="match status" value="1"/>
</dbReference>
<protein>
    <recommendedName>
        <fullName evidence="12">Beta-xylanase</fullName>
        <ecNumber evidence="12">3.2.1.8</ecNumber>
    </recommendedName>
</protein>
<evidence type="ECO:0000256" key="9">
    <source>
        <dbReference type="ARBA" id="ARBA00023295"/>
    </source>
</evidence>
<evidence type="ECO:0000259" key="14">
    <source>
        <dbReference type="PROSITE" id="PS51677"/>
    </source>
</evidence>
<dbReference type="SUPFAM" id="SSF49785">
    <property type="entry name" value="Galactose-binding domain-like"/>
    <property type="match status" value="2"/>
</dbReference>
<dbReference type="NCBIfam" id="NF047446">
    <property type="entry name" value="barrel_OmpL47"/>
    <property type="match status" value="1"/>
</dbReference>
<dbReference type="SUPFAM" id="SSF49344">
    <property type="entry name" value="CBD9-like"/>
    <property type="match status" value="1"/>
</dbReference>
<comment type="caution">
    <text evidence="16">The sequence shown here is derived from an EMBL/GenBank/DDBJ whole genome shotgun (WGS) entry which is preliminary data.</text>
</comment>
<feature type="domain" description="GH10" evidence="15">
    <location>
        <begin position="594"/>
        <end position="926"/>
    </location>
</feature>
<gene>
    <name evidence="16" type="ORF">FB550_113121</name>
</gene>
<dbReference type="Gene3D" id="3.20.20.370">
    <property type="entry name" value="Glycoside hydrolase/deacetylase"/>
    <property type="match status" value="1"/>
</dbReference>
<evidence type="ECO:0000256" key="6">
    <source>
        <dbReference type="ARBA" id="ARBA00022737"/>
    </source>
</evidence>
<dbReference type="PROSITE" id="PS51677">
    <property type="entry name" value="NODB"/>
    <property type="match status" value="1"/>
</dbReference>
<evidence type="ECO:0000256" key="10">
    <source>
        <dbReference type="ARBA" id="ARBA00023326"/>
    </source>
</evidence>
<dbReference type="PRINTS" id="PR00134">
    <property type="entry name" value="GLHYDRLASE10"/>
</dbReference>
<dbReference type="CDD" id="cd10918">
    <property type="entry name" value="CE4_NodB_like_5s_6s"/>
    <property type="match status" value="1"/>
</dbReference>
<evidence type="ECO:0000256" key="5">
    <source>
        <dbReference type="ARBA" id="ARBA00022729"/>
    </source>
</evidence>
<reference evidence="16 17" key="1">
    <citation type="submission" date="2019-06" db="EMBL/GenBank/DDBJ databases">
        <title>Sorghum-associated microbial communities from plants grown in Nebraska, USA.</title>
        <authorList>
            <person name="Schachtman D."/>
        </authorList>
    </citation>
    <scope>NUCLEOTIDE SEQUENCE [LARGE SCALE GENOMIC DNA]</scope>
    <source>
        <strain evidence="16 17">2482</strain>
    </source>
</reference>
<dbReference type="PROSITE" id="PS51760">
    <property type="entry name" value="GH10_2"/>
    <property type="match status" value="1"/>
</dbReference>
<name>A0A561CUR8_9BACI</name>
<evidence type="ECO:0000256" key="1">
    <source>
        <dbReference type="ARBA" id="ARBA00000681"/>
    </source>
</evidence>
<dbReference type="Gene3D" id="3.30.1920.20">
    <property type="match status" value="1"/>
</dbReference>
<dbReference type="InterPro" id="IPR058094">
    <property type="entry name" value="Ig-like_OmpL47-like"/>
</dbReference>
<evidence type="ECO:0000256" key="3">
    <source>
        <dbReference type="ARBA" id="ARBA00007495"/>
    </source>
</evidence>
<dbReference type="Pfam" id="PF01522">
    <property type="entry name" value="Polysacc_deac_1"/>
    <property type="match status" value="1"/>
</dbReference>
<dbReference type="Gene3D" id="3.20.20.80">
    <property type="entry name" value="Glycosidases"/>
    <property type="match status" value="1"/>
</dbReference>
<comment type="pathway">
    <text evidence="2">Glycan degradation; xylan degradation.</text>
</comment>
<accession>A0A561CUR8</accession>
<comment type="similarity">
    <text evidence="3 12">Belongs to the glycosyl hydrolase 10 (cellulase F) family.</text>
</comment>
<dbReference type="CDD" id="cd00005">
    <property type="entry name" value="CBM9_like_1"/>
    <property type="match status" value="1"/>
</dbReference>
<dbReference type="Gene3D" id="2.60.120.260">
    <property type="entry name" value="Galactose-binding domain-like"/>
    <property type="match status" value="2"/>
</dbReference>
<keyword evidence="6" id="KW-0677">Repeat</keyword>
<dbReference type="InterPro" id="IPR002509">
    <property type="entry name" value="NODB_dom"/>
</dbReference>
<dbReference type="InterPro" id="IPR044846">
    <property type="entry name" value="GH10"/>
</dbReference>
<keyword evidence="17" id="KW-1185">Reference proteome</keyword>
<evidence type="ECO:0000313" key="17">
    <source>
        <dbReference type="Proteomes" id="UP000319671"/>
    </source>
</evidence>
<dbReference type="PROSITE" id="PS00591">
    <property type="entry name" value="GH10_1"/>
    <property type="match status" value="1"/>
</dbReference>
<dbReference type="GO" id="GO:0045493">
    <property type="term" value="P:xylan catabolic process"/>
    <property type="evidence" value="ECO:0007669"/>
    <property type="project" value="UniProtKB-UniPathway"/>
</dbReference>
<evidence type="ECO:0000256" key="11">
    <source>
        <dbReference type="PROSITE-ProRule" id="PRU10061"/>
    </source>
</evidence>
<dbReference type="SMART" id="SM00633">
    <property type="entry name" value="Glyco_10"/>
    <property type="match status" value="1"/>
</dbReference>
<dbReference type="GO" id="GO:0030246">
    <property type="term" value="F:carbohydrate binding"/>
    <property type="evidence" value="ECO:0007669"/>
    <property type="project" value="InterPro"/>
</dbReference>
<dbReference type="PANTHER" id="PTHR31490">
    <property type="entry name" value="GLYCOSYL HYDROLASE"/>
    <property type="match status" value="1"/>
</dbReference>